<dbReference type="InterPro" id="IPR011990">
    <property type="entry name" value="TPR-like_helical_dom_sf"/>
</dbReference>
<dbReference type="CDD" id="cd20071">
    <property type="entry name" value="SET_SMYD"/>
    <property type="match status" value="1"/>
</dbReference>
<evidence type="ECO:0000313" key="2">
    <source>
        <dbReference type="EMBL" id="KAF9805496.1"/>
    </source>
</evidence>
<comment type="caution">
    <text evidence="2">The sequence shown here is derived from an EMBL/GenBank/DDBJ whole genome shotgun (WGS) entry which is preliminary data.</text>
</comment>
<dbReference type="SUPFAM" id="SSF48452">
    <property type="entry name" value="TPR-like"/>
    <property type="match status" value="1"/>
</dbReference>
<proteinExistence type="predicted"/>
<name>A0A8H7NVA3_9APHY</name>
<dbReference type="PANTHER" id="PTHR47643">
    <property type="entry name" value="TPR DOMAIN PROTEIN (AFU_ORTHOLOGUE AFUA_5G12710)"/>
    <property type="match status" value="1"/>
</dbReference>
<sequence length="937" mass="103783">MDPQMLNTMMAQLGISQEDLQAYQDTMGAVGIPETSTSPPQFHPGMSEAELRGVIPKYKAWFEEDRKIPPQRARHVPRKTLLSFHDQLRRTQGPDRHRRGGVSTRMTISGFPRHSSIVPLERLERICFSQMLVRKAHLGSYLLCRSIAPSSSVQLLIEDPEGTTHYLTIYNFPTTSHCSPKYLDELFPVGTIFAIREPTFKAPTTGNYPIVRVDSPSDIILVSPGHIVLKGVAWRTNDPSSKTLAMSTVDSCRDRGNAMFKASHWLPAALMYSRGLAADPEATVLLSNRAEVYLRLGFWSGAIADARRVRTNSDAPEALRNKAVFREAKAEYARGNYKTAEGLFFQWQSVRPDDEVVKGWISRARKRQAEQETGEYDWETLFNQSQSDHHLDVAEFRGPIEVQQVSRRGGGRGIVAVQDIEIGQLLVTKPFHSVYERDLHPNEIMLSVDLITSKMNTRTQSALLAGVMQKLLGNPELHGLVFDLYAGPDSSPPSSYPPVISPDVTPVDPSQASIDIDVARLDAIISFNGFSPSVLEPISCRSKSRPEEGKPSGLYLLPSLFNHACQSNAVWTCVGDVMVIRATKRIILGEKITIPYTSAHSNPYEERRAILRRYSIDECGCSLCQDDRKDDESAHKMRDELLARRKSSRLTDASTAQLLSLEQQFAATYSPSRGPCKPRVADIQHAIAETLRKPGSTASIPNAIEYEKKALESLGFIVLGKDAMQQSESWDGTKLPIDTAQISTASVFDIPALCMLRLAHDYLRLSDTSGAIGWLKTAQWLVATWVGGDKMFFMRIMAPVLEEWKLKRLAASVVLCDATISDTIDCYSTHEGFQRLYSDMARYFHSIGGKYNVRCPLPNAPALYHVSLYEGGTSTGISCSGGAAPADEEDASTAPKRMPESACSPACAALLFAWFGEELFRTDISGAPELEPAAEAE</sequence>
<dbReference type="PANTHER" id="PTHR47643:SF2">
    <property type="entry name" value="TPR DOMAIN PROTEIN (AFU_ORTHOLOGUE AFUA_5G12710)"/>
    <property type="match status" value="1"/>
</dbReference>
<dbReference type="Pfam" id="PF00856">
    <property type="entry name" value="SET"/>
    <property type="match status" value="1"/>
</dbReference>
<dbReference type="InterPro" id="IPR046341">
    <property type="entry name" value="SET_dom_sf"/>
</dbReference>
<gene>
    <name evidence="2" type="ORF">IEO21_09028</name>
</gene>
<dbReference type="InterPro" id="IPR001214">
    <property type="entry name" value="SET_dom"/>
</dbReference>
<dbReference type="EMBL" id="JADOXO010000379">
    <property type="protein sequence ID" value="KAF9805496.1"/>
    <property type="molecule type" value="Genomic_DNA"/>
</dbReference>
<dbReference type="Gene3D" id="1.25.40.10">
    <property type="entry name" value="Tetratricopeptide repeat domain"/>
    <property type="match status" value="1"/>
</dbReference>
<feature type="domain" description="SET" evidence="1">
    <location>
        <begin position="398"/>
        <end position="597"/>
    </location>
</feature>
<accession>A0A8H7NVA3</accession>
<dbReference type="AlphaFoldDB" id="A0A8H7NVA3"/>
<dbReference type="InterPro" id="IPR053209">
    <property type="entry name" value="Gramillin-biosynth_MTr"/>
</dbReference>
<evidence type="ECO:0000259" key="1">
    <source>
        <dbReference type="PROSITE" id="PS50280"/>
    </source>
</evidence>
<dbReference type="Proteomes" id="UP000639403">
    <property type="component" value="Unassembled WGS sequence"/>
</dbReference>
<dbReference type="SUPFAM" id="SSF82199">
    <property type="entry name" value="SET domain"/>
    <property type="match status" value="1"/>
</dbReference>
<evidence type="ECO:0000313" key="3">
    <source>
        <dbReference type="Proteomes" id="UP000639403"/>
    </source>
</evidence>
<organism evidence="2 3">
    <name type="scientific">Rhodonia placenta</name>
    <dbReference type="NCBI Taxonomy" id="104341"/>
    <lineage>
        <taxon>Eukaryota</taxon>
        <taxon>Fungi</taxon>
        <taxon>Dikarya</taxon>
        <taxon>Basidiomycota</taxon>
        <taxon>Agaricomycotina</taxon>
        <taxon>Agaricomycetes</taxon>
        <taxon>Polyporales</taxon>
        <taxon>Adustoporiaceae</taxon>
        <taxon>Rhodonia</taxon>
    </lineage>
</organism>
<reference evidence="2" key="1">
    <citation type="submission" date="2020-11" db="EMBL/GenBank/DDBJ databases">
        <authorList>
            <person name="Koelle M."/>
            <person name="Horta M.A.C."/>
            <person name="Nowrousian M."/>
            <person name="Ohm R.A."/>
            <person name="Benz P."/>
            <person name="Pilgard A."/>
        </authorList>
    </citation>
    <scope>NUCLEOTIDE SEQUENCE</scope>
    <source>
        <strain evidence="2">FPRL280</strain>
    </source>
</reference>
<protein>
    <recommendedName>
        <fullName evidence="1">SET domain-containing protein</fullName>
    </recommendedName>
</protein>
<dbReference type="Gene3D" id="2.170.270.10">
    <property type="entry name" value="SET domain"/>
    <property type="match status" value="1"/>
</dbReference>
<dbReference type="PROSITE" id="PS50280">
    <property type="entry name" value="SET"/>
    <property type="match status" value="1"/>
</dbReference>
<reference evidence="2" key="2">
    <citation type="journal article" name="Front. Microbiol.">
        <title>Degradative Capacity of Two Strains of Rhodonia placenta: From Phenotype to Genotype.</title>
        <authorList>
            <person name="Kolle M."/>
            <person name="Horta M.A.C."/>
            <person name="Nowrousian M."/>
            <person name="Ohm R.A."/>
            <person name="Benz J.P."/>
            <person name="Pilgard A."/>
        </authorList>
    </citation>
    <scope>NUCLEOTIDE SEQUENCE</scope>
    <source>
        <strain evidence="2">FPRL280</strain>
    </source>
</reference>